<dbReference type="Proteomes" id="UP000245489">
    <property type="component" value="Unassembled WGS sequence"/>
</dbReference>
<evidence type="ECO:0000313" key="1">
    <source>
        <dbReference type="EMBL" id="PWK28959.1"/>
    </source>
</evidence>
<accession>A0A316EJD9</accession>
<protein>
    <recommendedName>
        <fullName evidence="3">HTH cro/C1-type domain-containing protein</fullName>
    </recommendedName>
</protein>
<dbReference type="EMBL" id="QGGO01000002">
    <property type="protein sequence ID" value="PWK28959.1"/>
    <property type="molecule type" value="Genomic_DNA"/>
</dbReference>
<proteinExistence type="predicted"/>
<comment type="caution">
    <text evidence="1">The sequence shown here is derived from an EMBL/GenBank/DDBJ whole genome shotgun (WGS) entry which is preliminary data.</text>
</comment>
<dbReference type="RefSeq" id="WP_109741291.1">
    <property type="nucleotide sequence ID" value="NZ_QGGO01000002.1"/>
</dbReference>
<keyword evidence="2" id="KW-1185">Reference proteome</keyword>
<gene>
    <name evidence="1" type="ORF">LV89_00512</name>
</gene>
<evidence type="ECO:0000313" key="2">
    <source>
        <dbReference type="Proteomes" id="UP000245489"/>
    </source>
</evidence>
<name>A0A316EJD9_9BACT</name>
<sequence length="70" mass="7701">MNTNPIITAKNAYEARLGVNFSPNEETLTRLGFKKKRLTRILSGKTTKPLTATEAKGLAEMLNVPVSQII</sequence>
<reference evidence="1 2" key="1">
    <citation type="submission" date="2018-05" db="EMBL/GenBank/DDBJ databases">
        <title>Genomic Encyclopedia of Archaeal and Bacterial Type Strains, Phase II (KMG-II): from individual species to whole genera.</title>
        <authorList>
            <person name="Goeker M."/>
        </authorList>
    </citation>
    <scope>NUCLEOTIDE SEQUENCE [LARGE SCALE GENOMIC DNA]</scope>
    <source>
        <strain evidence="1 2">DSM 22214</strain>
    </source>
</reference>
<dbReference type="OrthoDB" id="965585at2"/>
<dbReference type="AlphaFoldDB" id="A0A316EJD9"/>
<evidence type="ECO:0008006" key="3">
    <source>
        <dbReference type="Google" id="ProtNLM"/>
    </source>
</evidence>
<organism evidence="1 2">
    <name type="scientific">Arcicella aurantiaca</name>
    <dbReference type="NCBI Taxonomy" id="591202"/>
    <lineage>
        <taxon>Bacteria</taxon>
        <taxon>Pseudomonadati</taxon>
        <taxon>Bacteroidota</taxon>
        <taxon>Cytophagia</taxon>
        <taxon>Cytophagales</taxon>
        <taxon>Flectobacillaceae</taxon>
        <taxon>Arcicella</taxon>
    </lineage>
</organism>